<name>A0ABP7FZB0_9MICO</name>
<keyword evidence="3" id="KW-1185">Reference proteome</keyword>
<gene>
    <name evidence="2" type="ORF">GCM10022240_00090</name>
</gene>
<reference evidence="3" key="1">
    <citation type="journal article" date="2019" name="Int. J. Syst. Evol. Microbiol.">
        <title>The Global Catalogue of Microorganisms (GCM) 10K type strain sequencing project: providing services to taxonomists for standard genome sequencing and annotation.</title>
        <authorList>
            <consortium name="The Broad Institute Genomics Platform"/>
            <consortium name="The Broad Institute Genome Sequencing Center for Infectious Disease"/>
            <person name="Wu L."/>
            <person name="Ma J."/>
        </authorList>
    </citation>
    <scope>NUCLEOTIDE SEQUENCE [LARGE SCALE GENOMIC DNA]</scope>
    <source>
        <strain evidence="3">JCM 16950</strain>
    </source>
</reference>
<proteinExistence type="predicted"/>
<dbReference type="EMBL" id="BAABAF010000001">
    <property type="protein sequence ID" value="GAA3750808.1"/>
    <property type="molecule type" value="Genomic_DNA"/>
</dbReference>
<feature type="region of interest" description="Disordered" evidence="1">
    <location>
        <begin position="1"/>
        <end position="46"/>
    </location>
</feature>
<accession>A0ABP7FZB0</accession>
<sequence length="65" mass="6694">MRAVTAAPGDQPASISPRAQGPDIPNEKAAPSATSTPAPIPEPWRAEGARMSLATVLMVNDITRG</sequence>
<evidence type="ECO:0000313" key="2">
    <source>
        <dbReference type="EMBL" id="GAA3750808.1"/>
    </source>
</evidence>
<organism evidence="2 3">
    <name type="scientific">Microbacterium kribbense</name>
    <dbReference type="NCBI Taxonomy" id="433645"/>
    <lineage>
        <taxon>Bacteria</taxon>
        <taxon>Bacillati</taxon>
        <taxon>Actinomycetota</taxon>
        <taxon>Actinomycetes</taxon>
        <taxon>Micrococcales</taxon>
        <taxon>Microbacteriaceae</taxon>
        <taxon>Microbacterium</taxon>
    </lineage>
</organism>
<protein>
    <submittedName>
        <fullName evidence="2">Uncharacterized protein</fullName>
    </submittedName>
</protein>
<evidence type="ECO:0000256" key="1">
    <source>
        <dbReference type="SAM" id="MobiDB-lite"/>
    </source>
</evidence>
<evidence type="ECO:0000313" key="3">
    <source>
        <dbReference type="Proteomes" id="UP001500540"/>
    </source>
</evidence>
<dbReference type="Proteomes" id="UP001500540">
    <property type="component" value="Unassembled WGS sequence"/>
</dbReference>
<comment type="caution">
    <text evidence="2">The sequence shown here is derived from an EMBL/GenBank/DDBJ whole genome shotgun (WGS) entry which is preliminary data.</text>
</comment>